<dbReference type="Proteomes" id="UP001473302">
    <property type="component" value="Unassembled WGS sequence"/>
</dbReference>
<dbReference type="SMART" id="SM00015">
    <property type="entry name" value="IQ"/>
    <property type="match status" value="1"/>
</dbReference>
<evidence type="ECO:0000313" key="3">
    <source>
        <dbReference type="Proteomes" id="UP001473302"/>
    </source>
</evidence>
<evidence type="ECO:0000313" key="2">
    <source>
        <dbReference type="EMBL" id="GAA5809615.1"/>
    </source>
</evidence>
<dbReference type="Pfam" id="PF00612">
    <property type="entry name" value="IQ"/>
    <property type="match status" value="1"/>
</dbReference>
<name>A0ABP9YRZ8_9FUNG</name>
<feature type="compositionally biased region" description="Polar residues" evidence="1">
    <location>
        <begin position="509"/>
        <end position="541"/>
    </location>
</feature>
<comment type="caution">
    <text evidence="2">The sequence shown here is derived from an EMBL/GenBank/DDBJ whole genome shotgun (WGS) entry which is preliminary data.</text>
</comment>
<feature type="compositionally biased region" description="Polar residues" evidence="1">
    <location>
        <begin position="549"/>
        <end position="561"/>
    </location>
</feature>
<proteinExistence type="predicted"/>
<dbReference type="CDD" id="cd23767">
    <property type="entry name" value="IQCD"/>
    <property type="match status" value="1"/>
</dbReference>
<dbReference type="EMBL" id="BAABUK010000005">
    <property type="protein sequence ID" value="GAA5809615.1"/>
    <property type="molecule type" value="Genomic_DNA"/>
</dbReference>
<feature type="region of interest" description="Disordered" evidence="1">
    <location>
        <begin position="495"/>
        <end position="584"/>
    </location>
</feature>
<dbReference type="PROSITE" id="PS50096">
    <property type="entry name" value="IQ"/>
    <property type="match status" value="1"/>
</dbReference>
<sequence length="597" mass="68818">MTDCFNPEPIMLRNPTSLLAAEDQIKLVAHPLLQDQIIEIAQHLAPEQFHYEFPPKSRIMEIEAEIDQNDQFSYFDECSFTTTSTSTAAYSNIIYEQDEEEEDEDYYHQLMNNSARSSSDRLDRYFESFTNEHGNAFLADNQLSPLQLPTQMPYSLRHIREESYDSTGTVVIRKASQYSSPSSFLSESSHHHLACVAEEDRIHWDENSFIFPDQSSHLVHENVYRSIHPYRMESEADIFDSLNEDDNISNFSNNSKVIVMKISKTHPPRVIQYSNSFISTTDEGYDDEEYDECKELPIESASVFLPLSDCEQEQLMDLETLRQLAAIKIQSCWRGYFGRKQQQQTTMKLSNRVMAGLARVNDSIHRRNHNQLQDRCYELEQRLGEETAMRIAFEKAMEDMTIVMDHQHKVLNERVEQEVDMRQAYERKMEQVIGQVQPLESRLRHESKARADMESMMSRVLDQLHDIKVQQKEEVEQRKTMQRKLDEATKEIALLKKQPSTPVRARPATATSTRPSIVPSTRPATSTAQRSVSRLSSTGRTASPVPVKRTQTPISSRPTTARPTTVSRLSTRSTTATTVDKKTTTTPLRKTVINRKL</sequence>
<organism evidence="2 3">
    <name type="scientific">Mucor flavus</name>
    <dbReference type="NCBI Taxonomy" id="439312"/>
    <lineage>
        <taxon>Eukaryota</taxon>
        <taxon>Fungi</taxon>
        <taxon>Fungi incertae sedis</taxon>
        <taxon>Mucoromycota</taxon>
        <taxon>Mucoromycotina</taxon>
        <taxon>Mucoromycetes</taxon>
        <taxon>Mucorales</taxon>
        <taxon>Mucorineae</taxon>
        <taxon>Mucoraceae</taxon>
        <taxon>Mucor</taxon>
    </lineage>
</organism>
<evidence type="ECO:0000256" key="1">
    <source>
        <dbReference type="SAM" id="MobiDB-lite"/>
    </source>
</evidence>
<dbReference type="InterPro" id="IPR000048">
    <property type="entry name" value="IQ_motif_EF-hand-BS"/>
</dbReference>
<accession>A0ABP9YRZ8</accession>
<gene>
    <name evidence="2" type="ORF">MFLAVUS_003026</name>
</gene>
<feature type="compositionally biased region" description="Low complexity" evidence="1">
    <location>
        <begin position="562"/>
        <end position="584"/>
    </location>
</feature>
<protein>
    <submittedName>
        <fullName evidence="2">Uncharacterized protein</fullName>
    </submittedName>
</protein>
<reference evidence="2 3" key="1">
    <citation type="submission" date="2024-04" db="EMBL/GenBank/DDBJ databases">
        <title>genome sequences of Mucor flavus KT1a and Helicostylum pulchrum KT1b strains isolated from the surface of a dry-aged beef.</title>
        <authorList>
            <person name="Toyotome T."/>
            <person name="Hosono M."/>
            <person name="Torimaru M."/>
            <person name="Fukuda K."/>
            <person name="Mikami N."/>
        </authorList>
    </citation>
    <scope>NUCLEOTIDE SEQUENCE [LARGE SCALE GENOMIC DNA]</scope>
    <source>
        <strain evidence="2 3">KT1a</strain>
    </source>
</reference>
<keyword evidence="3" id="KW-1185">Reference proteome</keyword>